<dbReference type="InterPro" id="IPR025326">
    <property type="entry name" value="DUF4232"/>
</dbReference>
<evidence type="ECO:0000256" key="2">
    <source>
        <dbReference type="SAM" id="SignalP"/>
    </source>
</evidence>
<dbReference type="RefSeq" id="WP_197991228.1">
    <property type="nucleotide sequence ID" value="NZ_JACYXC010000001.1"/>
</dbReference>
<feature type="region of interest" description="Disordered" evidence="1">
    <location>
        <begin position="29"/>
        <end position="87"/>
    </location>
</feature>
<accession>A0ABS0NS46</accession>
<dbReference type="Proteomes" id="UP000807371">
    <property type="component" value="Unassembled WGS sequence"/>
</dbReference>
<evidence type="ECO:0000313" key="4">
    <source>
        <dbReference type="EMBL" id="MBH5338015.1"/>
    </source>
</evidence>
<proteinExistence type="predicted"/>
<feature type="signal peptide" evidence="2">
    <location>
        <begin position="1"/>
        <end position="24"/>
    </location>
</feature>
<evidence type="ECO:0000259" key="3">
    <source>
        <dbReference type="Pfam" id="PF14016"/>
    </source>
</evidence>
<comment type="caution">
    <text evidence="4">The sequence shown here is derived from an EMBL/GenBank/DDBJ whole genome shotgun (WGS) entry which is preliminary data.</text>
</comment>
<name>A0ABS0NS46_9ACTN</name>
<protein>
    <submittedName>
        <fullName evidence="4">DUF4232 domain-containing protein</fullName>
    </submittedName>
</protein>
<reference evidence="4 5" key="1">
    <citation type="submission" date="2020-09" db="EMBL/GenBank/DDBJ databases">
        <title>Biosynthesis of the nuclear factor of activated T cells inhibitor NFAT-133 and its congeners in Streptomyces pactum.</title>
        <authorList>
            <person name="Zhou W."/>
            <person name="Posri P."/>
            <person name="Abugrain M.E."/>
            <person name="Weisberg A.J."/>
            <person name="Chang J.H."/>
            <person name="Mahmud T."/>
        </authorList>
    </citation>
    <scope>NUCLEOTIDE SEQUENCE [LARGE SCALE GENOMIC DNA]</scope>
    <source>
        <strain evidence="4 5">ATCC 27456</strain>
    </source>
</reference>
<keyword evidence="2" id="KW-0732">Signal</keyword>
<sequence>MTGISAGRALAVTGLSLSVLLSVAACGGQSGTERSADATEVGSEVPAASDTPVRPETLDVDRFTPYPPSGSPSSSSSGSPCPASGVRVTAGEANAASGLRAQEVTLTNCGPTARRLSGYPTVELLDEDGKPLRIDIDRGARRVSSGVGDATPAAFSVEPGGSATFQLVWRNTYDDTSQAPVVGKTVVVSPSVGDIGVRITPETPYDLGSTGRLGVTVWEPAR</sequence>
<feature type="domain" description="DUF4232" evidence="3">
    <location>
        <begin position="81"/>
        <end position="218"/>
    </location>
</feature>
<feature type="compositionally biased region" description="Low complexity" evidence="1">
    <location>
        <begin position="71"/>
        <end position="85"/>
    </location>
</feature>
<evidence type="ECO:0000313" key="5">
    <source>
        <dbReference type="Proteomes" id="UP000807371"/>
    </source>
</evidence>
<dbReference type="EMBL" id="JACYXC010000001">
    <property type="protein sequence ID" value="MBH5338015.1"/>
    <property type="molecule type" value="Genomic_DNA"/>
</dbReference>
<feature type="chain" id="PRO_5046030370" evidence="2">
    <location>
        <begin position="25"/>
        <end position="222"/>
    </location>
</feature>
<gene>
    <name evidence="4" type="ORF">IHE55_25840</name>
</gene>
<keyword evidence="5" id="KW-1185">Reference proteome</keyword>
<organism evidence="4 5">
    <name type="scientific">Streptomyces pactum</name>
    <dbReference type="NCBI Taxonomy" id="68249"/>
    <lineage>
        <taxon>Bacteria</taxon>
        <taxon>Bacillati</taxon>
        <taxon>Actinomycetota</taxon>
        <taxon>Actinomycetes</taxon>
        <taxon>Kitasatosporales</taxon>
        <taxon>Streptomycetaceae</taxon>
        <taxon>Streptomyces</taxon>
    </lineage>
</organism>
<dbReference type="Pfam" id="PF14016">
    <property type="entry name" value="DUF4232"/>
    <property type="match status" value="1"/>
</dbReference>
<evidence type="ECO:0000256" key="1">
    <source>
        <dbReference type="SAM" id="MobiDB-lite"/>
    </source>
</evidence>